<keyword evidence="1" id="KW-0472">Membrane</keyword>
<evidence type="ECO:0000256" key="1">
    <source>
        <dbReference type="SAM" id="Phobius"/>
    </source>
</evidence>
<proteinExistence type="predicted"/>
<comment type="caution">
    <text evidence="2">The sequence shown here is derived from an EMBL/GenBank/DDBJ whole genome shotgun (WGS) entry which is preliminary data.</text>
</comment>
<evidence type="ECO:0000313" key="2">
    <source>
        <dbReference type="EMBL" id="KOY18429.1"/>
    </source>
</evidence>
<keyword evidence="3" id="KW-1185">Reference proteome</keyword>
<evidence type="ECO:0000313" key="3">
    <source>
        <dbReference type="Proteomes" id="UP000037688"/>
    </source>
</evidence>
<dbReference type="Proteomes" id="UP000037688">
    <property type="component" value="Unassembled WGS sequence"/>
</dbReference>
<feature type="transmembrane region" description="Helical" evidence="1">
    <location>
        <begin position="12"/>
        <end position="36"/>
    </location>
</feature>
<gene>
    <name evidence="2" type="ORF">AMS66_00685</name>
</gene>
<dbReference type="RefSeq" id="WP_053779005.1">
    <property type="nucleotide sequence ID" value="NZ_LITU01000005.1"/>
</dbReference>
<reference evidence="2 3" key="1">
    <citation type="submission" date="2015-08" db="EMBL/GenBank/DDBJ databases">
        <title>Draft genome sequence of cellulolytic and xylanolytic Paenibacillus sp. A59, isolated from a decaying forest soil from Patagonia, Argentina.</title>
        <authorList>
            <person name="Ghio S."/>
            <person name="Caceres A.M."/>
            <person name="Talia P."/>
            <person name="Grasso D."/>
            <person name="Campos E."/>
        </authorList>
    </citation>
    <scope>NUCLEOTIDE SEQUENCE [LARGE SCALE GENOMIC DNA]</scope>
    <source>
        <strain evidence="2 3">A59</strain>
    </source>
</reference>
<organism evidence="2 3">
    <name type="scientific">Paenibacillus xylanivorans</name>
    <dbReference type="NCBI Taxonomy" id="1705561"/>
    <lineage>
        <taxon>Bacteria</taxon>
        <taxon>Bacillati</taxon>
        <taxon>Bacillota</taxon>
        <taxon>Bacilli</taxon>
        <taxon>Bacillales</taxon>
        <taxon>Paenibacillaceae</taxon>
        <taxon>Paenibacillus</taxon>
    </lineage>
</organism>
<dbReference type="EMBL" id="LITU01000005">
    <property type="protein sequence ID" value="KOY18429.1"/>
    <property type="molecule type" value="Genomic_DNA"/>
</dbReference>
<protein>
    <submittedName>
        <fullName evidence="2">Uncharacterized protein</fullName>
    </submittedName>
</protein>
<dbReference type="OrthoDB" id="2680550at2"/>
<name>A0A0M9BTD4_9BACL</name>
<dbReference type="AlphaFoldDB" id="A0A0M9BTD4"/>
<dbReference type="GeneID" id="98574987"/>
<feature type="transmembrane region" description="Helical" evidence="1">
    <location>
        <begin position="43"/>
        <end position="64"/>
    </location>
</feature>
<sequence>MTYVDTSDISAQMFVTVLLFLIVLAPLFSLGILRLFQSKKKAGFMYMLSGVLVYVVFQTFMSIFF</sequence>
<dbReference type="PATRIC" id="fig|1705561.3.peg.411"/>
<keyword evidence="1" id="KW-0812">Transmembrane</keyword>
<keyword evidence="1" id="KW-1133">Transmembrane helix</keyword>
<accession>A0A0M9BTD4</accession>